<dbReference type="GO" id="GO:0005737">
    <property type="term" value="C:cytoplasm"/>
    <property type="evidence" value="ECO:0007669"/>
    <property type="project" value="TreeGrafter"/>
</dbReference>
<sequence length="140" mass="16522">MEKEQRRMMTAVDDFVEQMEKKYFRGVQKTMFECSARCVSDKHSKREDVEHCIDTCNTNMQRIQNYLKNELQTLQDQLSRCAMTAYDKAIQKHGEPKSQEDAKKVEKTLNEQIPTCVNDHLALLPKIEKRFVSDVYNKLQ</sequence>
<dbReference type="Pfam" id="PF05811">
    <property type="entry name" value="DUF842"/>
    <property type="match status" value="1"/>
</dbReference>
<dbReference type="STRING" id="174720.A0A0N5BKY3"/>
<proteinExistence type="inferred from homology"/>
<dbReference type="WBParaSite" id="SPAL_0000658600.1">
    <property type="protein sequence ID" value="SPAL_0000658600.1"/>
    <property type="gene ID" value="SPAL_0000658600"/>
</dbReference>
<protein>
    <submittedName>
        <fullName evidence="3">Protein FAM136A</fullName>
    </submittedName>
</protein>
<dbReference type="InterPro" id="IPR008560">
    <property type="entry name" value="DUF842_euk"/>
</dbReference>
<dbReference type="PANTHER" id="PTHR21096">
    <property type="entry name" value="PROTEIN FAM136A"/>
    <property type="match status" value="1"/>
</dbReference>
<organism evidence="2 3">
    <name type="scientific">Strongyloides papillosus</name>
    <name type="common">Intestinal threadworm</name>
    <dbReference type="NCBI Taxonomy" id="174720"/>
    <lineage>
        <taxon>Eukaryota</taxon>
        <taxon>Metazoa</taxon>
        <taxon>Ecdysozoa</taxon>
        <taxon>Nematoda</taxon>
        <taxon>Chromadorea</taxon>
        <taxon>Rhabditida</taxon>
        <taxon>Tylenchina</taxon>
        <taxon>Panagrolaimomorpha</taxon>
        <taxon>Strongyloidoidea</taxon>
        <taxon>Strongyloididae</taxon>
        <taxon>Strongyloides</taxon>
    </lineage>
</organism>
<evidence type="ECO:0000313" key="2">
    <source>
        <dbReference type="Proteomes" id="UP000046392"/>
    </source>
</evidence>
<reference evidence="3" key="1">
    <citation type="submission" date="2017-02" db="UniProtKB">
        <authorList>
            <consortium name="WormBaseParasite"/>
        </authorList>
    </citation>
    <scope>IDENTIFICATION</scope>
</reference>
<evidence type="ECO:0000256" key="1">
    <source>
        <dbReference type="ARBA" id="ARBA00009952"/>
    </source>
</evidence>
<keyword evidence="2" id="KW-1185">Reference proteome</keyword>
<name>A0A0N5BKY3_STREA</name>
<dbReference type="Proteomes" id="UP000046392">
    <property type="component" value="Unplaced"/>
</dbReference>
<accession>A0A0N5BKY3</accession>
<dbReference type="PANTHER" id="PTHR21096:SF0">
    <property type="entry name" value="PROTEIN FAM136A"/>
    <property type="match status" value="1"/>
</dbReference>
<dbReference type="AlphaFoldDB" id="A0A0N5BKY3"/>
<evidence type="ECO:0000313" key="3">
    <source>
        <dbReference type="WBParaSite" id="SPAL_0000658600.1"/>
    </source>
</evidence>
<comment type="similarity">
    <text evidence="1">Belongs to the FAM136 family.</text>
</comment>